<dbReference type="PANTHER" id="PTHR43633">
    <property type="entry name" value="ALCOHOL DEHYDROGENASE YQHD"/>
    <property type="match status" value="1"/>
</dbReference>
<gene>
    <name evidence="4" type="ORF">HQ43_04510</name>
</gene>
<evidence type="ECO:0000259" key="3">
    <source>
        <dbReference type="Pfam" id="PF25137"/>
    </source>
</evidence>
<dbReference type="InterPro" id="IPR018211">
    <property type="entry name" value="ADH_Fe_CS"/>
</dbReference>
<dbReference type="Pfam" id="PF00465">
    <property type="entry name" value="Fe-ADH"/>
    <property type="match status" value="1"/>
</dbReference>
<dbReference type="Gene3D" id="3.40.50.1970">
    <property type="match status" value="1"/>
</dbReference>
<keyword evidence="1" id="KW-0560">Oxidoreductase</keyword>
<dbReference type="SUPFAM" id="SSF56796">
    <property type="entry name" value="Dehydroquinate synthase-like"/>
    <property type="match status" value="1"/>
</dbReference>
<dbReference type="RefSeq" id="WP_036790155.1">
    <property type="nucleotide sequence ID" value="NZ_JQZV01000008.1"/>
</dbReference>
<dbReference type="PROSITE" id="PS00060">
    <property type="entry name" value="ADH_IRON_2"/>
    <property type="match status" value="1"/>
</dbReference>
<dbReference type="Proteomes" id="UP000030101">
    <property type="component" value="Unassembled WGS sequence"/>
</dbReference>
<accession>A0ABR4XLJ8</accession>
<feature type="domain" description="Alcohol dehydrogenase iron-type/glycerol dehydrogenase GldA" evidence="2">
    <location>
        <begin position="9"/>
        <end position="171"/>
    </location>
</feature>
<proteinExistence type="predicted"/>
<evidence type="ECO:0000256" key="1">
    <source>
        <dbReference type="ARBA" id="ARBA00023002"/>
    </source>
</evidence>
<dbReference type="InterPro" id="IPR044731">
    <property type="entry name" value="BDH-like"/>
</dbReference>
<dbReference type="InterPro" id="IPR056798">
    <property type="entry name" value="ADH_Fe_C"/>
</dbReference>
<protein>
    <recommendedName>
        <fullName evidence="6">Alcohol dehydrogenase iron-type/glycerol dehydrogenase GldA domain-containing protein</fullName>
    </recommendedName>
</protein>
<name>A0ABR4XLJ8_9PORP</name>
<dbReference type="Pfam" id="PF25137">
    <property type="entry name" value="ADH_Fe_C"/>
    <property type="match status" value="1"/>
</dbReference>
<feature type="domain" description="Fe-containing alcohol dehydrogenase-like C-terminal" evidence="3">
    <location>
        <begin position="186"/>
        <end position="378"/>
    </location>
</feature>
<evidence type="ECO:0000313" key="4">
    <source>
        <dbReference type="EMBL" id="KGN92753.1"/>
    </source>
</evidence>
<evidence type="ECO:0000313" key="5">
    <source>
        <dbReference type="Proteomes" id="UP000030101"/>
    </source>
</evidence>
<evidence type="ECO:0008006" key="6">
    <source>
        <dbReference type="Google" id="ProtNLM"/>
    </source>
</evidence>
<sequence>MKNFSFHNPTRIVFGKDCVAKLNKFIPEKERVLVCFGGGSVRSNGVYNQVKATLSGYTVHEFWGIEPNPSVETVRAAVAEGKSFNATCVLAVGGGSVLDACKLIAAALTTDADPWEITRAGVCKTYLPLYTVLTVPATGSEMNSGAVISNKGTGEKFPVTCGFPVVSFMDPSFCLTLGQRQRACGIADAYVHVLEQYLTFPQSGIMDRMAEGVLKQLIDIAPKCVKEELDYDTASEYMLTATIALNGFLGMGVVPDWATHFIGHEITALTSITHAETLTMILPHLWYVLLDHKQEKLAQYARRVWHITDIKDERKLALRAIERTVKFFRDLGLATSMLEKNVDPEVGNEIIERFYKRNTSLGEGQICTPELIEAVIRRSQQVKF</sequence>
<reference evidence="4 5" key="1">
    <citation type="submission" date="2014-08" db="EMBL/GenBank/DDBJ databases">
        <title>Porphyromonas canoris strain:OH2762 Genome sequencing.</title>
        <authorList>
            <person name="Wallis C."/>
            <person name="Deusch O."/>
            <person name="O'Flynn C."/>
            <person name="Davis I."/>
            <person name="Jospin G."/>
            <person name="Darling A.E."/>
            <person name="Coil D.A."/>
            <person name="Alexiev A."/>
            <person name="Horsfall A."/>
            <person name="Kirkwood N."/>
            <person name="Harris S."/>
            <person name="Eisen J.A."/>
        </authorList>
    </citation>
    <scope>NUCLEOTIDE SEQUENCE [LARGE SCALE GENOMIC DNA]</scope>
    <source>
        <strain evidence="5">COT-108 OH2762</strain>
    </source>
</reference>
<organism evidence="4 5">
    <name type="scientific">Porphyromonas canoris</name>
    <dbReference type="NCBI Taxonomy" id="36875"/>
    <lineage>
        <taxon>Bacteria</taxon>
        <taxon>Pseudomonadati</taxon>
        <taxon>Bacteroidota</taxon>
        <taxon>Bacteroidia</taxon>
        <taxon>Bacteroidales</taxon>
        <taxon>Porphyromonadaceae</taxon>
        <taxon>Porphyromonas</taxon>
    </lineage>
</organism>
<dbReference type="PANTHER" id="PTHR43633:SF1">
    <property type="entry name" value="ALCOHOL DEHYDROGENASE YQHD"/>
    <property type="match status" value="1"/>
</dbReference>
<dbReference type="Gene3D" id="1.20.1090.10">
    <property type="entry name" value="Dehydroquinate synthase-like - alpha domain"/>
    <property type="match status" value="1"/>
</dbReference>
<dbReference type="CDD" id="cd08187">
    <property type="entry name" value="BDH"/>
    <property type="match status" value="1"/>
</dbReference>
<comment type="caution">
    <text evidence="4">The sequence shown here is derived from an EMBL/GenBank/DDBJ whole genome shotgun (WGS) entry which is preliminary data.</text>
</comment>
<evidence type="ECO:0000259" key="2">
    <source>
        <dbReference type="Pfam" id="PF00465"/>
    </source>
</evidence>
<dbReference type="EMBL" id="JQZV01000008">
    <property type="protein sequence ID" value="KGN92753.1"/>
    <property type="molecule type" value="Genomic_DNA"/>
</dbReference>
<dbReference type="InterPro" id="IPR001670">
    <property type="entry name" value="ADH_Fe/GldA"/>
</dbReference>
<keyword evidence="5" id="KW-1185">Reference proteome</keyword>